<dbReference type="InterPro" id="IPR036866">
    <property type="entry name" value="RibonucZ/Hydroxyglut_hydro"/>
</dbReference>
<evidence type="ECO:0000313" key="3">
    <source>
        <dbReference type="Proteomes" id="UP001596417"/>
    </source>
</evidence>
<evidence type="ECO:0000313" key="2">
    <source>
        <dbReference type="EMBL" id="MFC7189659.1"/>
    </source>
</evidence>
<keyword evidence="3" id="KW-1185">Reference proteome</keyword>
<comment type="caution">
    <text evidence="2">The sequence shown here is derived from an EMBL/GenBank/DDBJ whole genome shotgun (WGS) entry which is preliminary data.</text>
</comment>
<name>A0ABD5YJW1_9EURY</name>
<dbReference type="InterPro" id="IPR001279">
    <property type="entry name" value="Metallo-B-lactamas"/>
</dbReference>
<sequence length="326" mass="35983">MHALKLGNAEFEGRNNAYLLQHTDETTLIDTGIATAETDQQLRDHLAIHGHDFSDIDTIVLTHWHPDHTGLAGTIQHESGATVYVHEADAPIVQQDETAITRLQALQRERFDEWGMPAEKRSELRKRLDGSDAIAGDPVSVETITDGEVLEVGAGEIQLRVLHAPGHSAGLCCFEFDGANDSSEAFVGDALLPVYTPNVGGADVRVDRPLERYLDTLKMISERGYSRVWPGHRDVIDNPAERAQFIIDHHRERAERVSRVLAEHGPANAWEVSAHLFGDLEGIHVMHGPGEAYAHLDHLEHHNIVVSTPDGYALRSDTESTIDAVI</sequence>
<dbReference type="AlphaFoldDB" id="A0ABD5YJW1"/>
<dbReference type="RefSeq" id="WP_264554830.1">
    <property type="nucleotide sequence ID" value="NZ_CP109979.1"/>
</dbReference>
<dbReference type="Gene3D" id="3.60.15.10">
    <property type="entry name" value="Ribonuclease Z/Hydroxyacylglutathione hydrolase-like"/>
    <property type="match status" value="1"/>
</dbReference>
<dbReference type="PANTHER" id="PTHR23131">
    <property type="entry name" value="ENDORIBONUCLEASE LACTB2"/>
    <property type="match status" value="1"/>
</dbReference>
<dbReference type="GeneID" id="76199222"/>
<accession>A0ABD5YJW1</accession>
<reference evidence="2 3" key="1">
    <citation type="journal article" date="2019" name="Int. J. Syst. Evol. Microbiol.">
        <title>The Global Catalogue of Microorganisms (GCM) 10K type strain sequencing project: providing services to taxonomists for standard genome sequencing and annotation.</title>
        <authorList>
            <consortium name="The Broad Institute Genomics Platform"/>
            <consortium name="The Broad Institute Genome Sequencing Center for Infectious Disease"/>
            <person name="Wu L."/>
            <person name="Ma J."/>
        </authorList>
    </citation>
    <scope>NUCLEOTIDE SEQUENCE [LARGE SCALE GENOMIC DNA]</scope>
    <source>
        <strain evidence="2 3">RDMS1</strain>
    </source>
</reference>
<dbReference type="InterPro" id="IPR050662">
    <property type="entry name" value="Sec-metab_biosynth-thioest"/>
</dbReference>
<organism evidence="2 3">
    <name type="scientific">Halocatena marina</name>
    <dbReference type="NCBI Taxonomy" id="2934937"/>
    <lineage>
        <taxon>Archaea</taxon>
        <taxon>Methanobacteriati</taxon>
        <taxon>Methanobacteriota</taxon>
        <taxon>Stenosarchaea group</taxon>
        <taxon>Halobacteria</taxon>
        <taxon>Halobacteriales</taxon>
        <taxon>Natronomonadaceae</taxon>
        <taxon>Halocatena</taxon>
    </lineage>
</organism>
<dbReference type="CDD" id="cd07725">
    <property type="entry name" value="TTHA1429-like_MBL-fold"/>
    <property type="match status" value="1"/>
</dbReference>
<proteinExistence type="predicted"/>
<dbReference type="Proteomes" id="UP001596417">
    <property type="component" value="Unassembled WGS sequence"/>
</dbReference>
<gene>
    <name evidence="2" type="ORF">ACFQL7_07185</name>
</gene>
<dbReference type="PANTHER" id="PTHR23131:SF4">
    <property type="entry name" value="METALLO-BETA-LACTAMASE SUPERFAMILY POTEIN"/>
    <property type="match status" value="1"/>
</dbReference>
<evidence type="ECO:0000259" key="1">
    <source>
        <dbReference type="SMART" id="SM00849"/>
    </source>
</evidence>
<dbReference type="EMBL" id="JBHTAX010000001">
    <property type="protein sequence ID" value="MFC7189659.1"/>
    <property type="molecule type" value="Genomic_DNA"/>
</dbReference>
<dbReference type="SUPFAM" id="SSF56281">
    <property type="entry name" value="Metallo-hydrolase/oxidoreductase"/>
    <property type="match status" value="1"/>
</dbReference>
<feature type="domain" description="Metallo-beta-lactamase" evidence="1">
    <location>
        <begin position="14"/>
        <end position="232"/>
    </location>
</feature>
<dbReference type="SMART" id="SM00849">
    <property type="entry name" value="Lactamase_B"/>
    <property type="match status" value="1"/>
</dbReference>
<protein>
    <submittedName>
        <fullName evidence="2">MBL fold metallo-hydrolase</fullName>
    </submittedName>
</protein>
<dbReference type="Pfam" id="PF00753">
    <property type="entry name" value="Lactamase_B"/>
    <property type="match status" value="1"/>
</dbReference>